<dbReference type="SUPFAM" id="SSF53067">
    <property type="entry name" value="Actin-like ATPase domain"/>
    <property type="match status" value="2"/>
</dbReference>
<evidence type="ECO:0000259" key="1">
    <source>
        <dbReference type="Pfam" id="PF01869"/>
    </source>
</evidence>
<dbReference type="RefSeq" id="WP_133875829.1">
    <property type="nucleotide sequence ID" value="NZ_BOMD01000064.1"/>
</dbReference>
<dbReference type="CDD" id="cd24007">
    <property type="entry name" value="ASKHA_NBD_eukNAGK-like"/>
    <property type="match status" value="1"/>
</dbReference>
<evidence type="ECO:0000313" key="2">
    <source>
        <dbReference type="EMBL" id="TDO41852.1"/>
    </source>
</evidence>
<keyword evidence="3" id="KW-1185">Reference proteome</keyword>
<accession>A0A4R6K0S4</accession>
<dbReference type="OrthoDB" id="8701357at2"/>
<dbReference type="InterPro" id="IPR043129">
    <property type="entry name" value="ATPase_NBD"/>
</dbReference>
<reference evidence="2 3" key="1">
    <citation type="submission" date="2019-03" db="EMBL/GenBank/DDBJ databases">
        <title>Sequencing the genomes of 1000 actinobacteria strains.</title>
        <authorList>
            <person name="Klenk H.-P."/>
        </authorList>
    </citation>
    <scope>NUCLEOTIDE SEQUENCE [LARGE SCALE GENOMIC DNA]</scope>
    <source>
        <strain evidence="2 3">DSM 43805</strain>
    </source>
</reference>
<protein>
    <submittedName>
        <fullName evidence="2">N-acetylglucosamine kinase-like BadF-type ATPase</fullName>
    </submittedName>
</protein>
<sequence length="311" mass="32268">MFLGVDGGGSKTAFCLIDENGAVVAEARTASIYYLMSGIDIVAPLLSDGVAQVCAAAGIRPAEIAYAFFGIPCYGEVARDVPALDAIPGGILGHDRHRCGNDMICGWAGSLGGSDGINVVAGTGSIAYGENGRRQARAGGWGELFGDEGSGYWVAVRGLAAFSRMCDGRLPRGPLVAILRRELRLADDLDVVDIVLNRWKGDRARIAALSPLVSEAAAAGDAACTAILRDAGHELAALVDAQARALVFPAGPVPVSYSGGMFTCPPLLTAFRAALGDRYELRTPLFPPHLGAAIYAARLAGHHLHLEGISA</sequence>
<proteinExistence type="predicted"/>
<keyword evidence="2" id="KW-0808">Transferase</keyword>
<organism evidence="2 3">
    <name type="scientific">Paractinoplanes brasiliensis</name>
    <dbReference type="NCBI Taxonomy" id="52695"/>
    <lineage>
        <taxon>Bacteria</taxon>
        <taxon>Bacillati</taxon>
        <taxon>Actinomycetota</taxon>
        <taxon>Actinomycetes</taxon>
        <taxon>Micromonosporales</taxon>
        <taxon>Micromonosporaceae</taxon>
        <taxon>Paractinoplanes</taxon>
    </lineage>
</organism>
<evidence type="ECO:0000313" key="3">
    <source>
        <dbReference type="Proteomes" id="UP000294901"/>
    </source>
</evidence>
<dbReference type="Pfam" id="PF01869">
    <property type="entry name" value="BcrAD_BadFG"/>
    <property type="match status" value="1"/>
</dbReference>
<dbReference type="PANTHER" id="PTHR43190:SF3">
    <property type="entry name" value="N-ACETYL-D-GLUCOSAMINE KINASE"/>
    <property type="match status" value="1"/>
</dbReference>
<name>A0A4R6K0S4_9ACTN</name>
<keyword evidence="2" id="KW-0418">Kinase</keyword>
<dbReference type="Proteomes" id="UP000294901">
    <property type="component" value="Unassembled WGS sequence"/>
</dbReference>
<dbReference type="Gene3D" id="3.30.420.40">
    <property type="match status" value="2"/>
</dbReference>
<feature type="domain" description="ATPase BadF/BadG/BcrA/BcrD type" evidence="1">
    <location>
        <begin position="3"/>
        <end position="296"/>
    </location>
</feature>
<dbReference type="EMBL" id="SNWR01000001">
    <property type="protein sequence ID" value="TDO41852.1"/>
    <property type="molecule type" value="Genomic_DNA"/>
</dbReference>
<dbReference type="InterPro" id="IPR052519">
    <property type="entry name" value="Euk-type_GlcNAc_Kinase"/>
</dbReference>
<dbReference type="AlphaFoldDB" id="A0A4R6K0S4"/>
<gene>
    <name evidence="2" type="ORF">C8E87_5605</name>
</gene>
<comment type="caution">
    <text evidence="2">The sequence shown here is derived from an EMBL/GenBank/DDBJ whole genome shotgun (WGS) entry which is preliminary data.</text>
</comment>
<dbReference type="GO" id="GO:0016301">
    <property type="term" value="F:kinase activity"/>
    <property type="evidence" value="ECO:0007669"/>
    <property type="project" value="UniProtKB-KW"/>
</dbReference>
<dbReference type="PANTHER" id="PTHR43190">
    <property type="entry name" value="N-ACETYL-D-GLUCOSAMINE KINASE"/>
    <property type="match status" value="1"/>
</dbReference>
<dbReference type="InterPro" id="IPR002731">
    <property type="entry name" value="ATPase_BadF"/>
</dbReference>